<keyword evidence="2" id="KW-1133">Transmembrane helix</keyword>
<dbReference type="Gene3D" id="3.90.70.10">
    <property type="entry name" value="Cysteine proteinases"/>
    <property type="match status" value="1"/>
</dbReference>
<evidence type="ECO:0000313" key="5">
    <source>
        <dbReference type="Proteomes" id="UP000183687"/>
    </source>
</evidence>
<name>A0AB38A5M9_9ACTN</name>
<feature type="transmembrane region" description="Helical" evidence="2">
    <location>
        <begin position="71"/>
        <end position="91"/>
    </location>
</feature>
<evidence type="ECO:0000259" key="3">
    <source>
        <dbReference type="Pfam" id="PF13529"/>
    </source>
</evidence>
<dbReference type="Pfam" id="PF13529">
    <property type="entry name" value="Peptidase_C39_2"/>
    <property type="match status" value="1"/>
</dbReference>
<gene>
    <name evidence="4" type="ORF">SAMN04489746_0525</name>
</gene>
<dbReference type="AlphaFoldDB" id="A0AB38A5M9"/>
<accession>A0AB38A5M9</accession>
<organism evidence="4 5">
    <name type="scientific">Atopobium minutum</name>
    <dbReference type="NCBI Taxonomy" id="1381"/>
    <lineage>
        <taxon>Bacteria</taxon>
        <taxon>Bacillati</taxon>
        <taxon>Actinomycetota</taxon>
        <taxon>Coriobacteriia</taxon>
        <taxon>Coriobacteriales</taxon>
        <taxon>Atopobiaceae</taxon>
        <taxon>Atopobium</taxon>
    </lineage>
</organism>
<keyword evidence="2" id="KW-0472">Membrane</keyword>
<feature type="compositionally biased region" description="Low complexity" evidence="1">
    <location>
        <begin position="363"/>
        <end position="392"/>
    </location>
</feature>
<reference evidence="4 5" key="1">
    <citation type="submission" date="2016-10" db="EMBL/GenBank/DDBJ databases">
        <authorList>
            <person name="Varghese N."/>
            <person name="Submissions S."/>
        </authorList>
    </citation>
    <scope>NUCLEOTIDE SEQUENCE [LARGE SCALE GENOMIC DNA]</scope>
    <source>
        <strain evidence="4 5">DSM 20586</strain>
    </source>
</reference>
<dbReference type="EMBL" id="FNSH01000001">
    <property type="protein sequence ID" value="SEB53328.1"/>
    <property type="molecule type" value="Genomic_DNA"/>
</dbReference>
<dbReference type="RefSeq" id="WP_057002062.1">
    <property type="nucleotide sequence ID" value="NZ_FNSH01000001.1"/>
</dbReference>
<evidence type="ECO:0000256" key="2">
    <source>
        <dbReference type="SAM" id="Phobius"/>
    </source>
</evidence>
<feature type="domain" description="Peptidase C39-like" evidence="3">
    <location>
        <begin position="209"/>
        <end position="318"/>
    </location>
</feature>
<evidence type="ECO:0000256" key="1">
    <source>
        <dbReference type="SAM" id="MobiDB-lite"/>
    </source>
</evidence>
<evidence type="ECO:0000313" key="4">
    <source>
        <dbReference type="EMBL" id="SEB53328.1"/>
    </source>
</evidence>
<proteinExistence type="predicted"/>
<feature type="compositionally biased region" description="Low complexity" evidence="1">
    <location>
        <begin position="1"/>
        <end position="35"/>
    </location>
</feature>
<comment type="caution">
    <text evidence="4">The sequence shown here is derived from an EMBL/GenBank/DDBJ whole genome shotgun (WGS) entry which is preliminary data.</text>
</comment>
<feature type="region of interest" description="Disordered" evidence="1">
    <location>
        <begin position="1"/>
        <end position="52"/>
    </location>
</feature>
<dbReference type="Proteomes" id="UP000183687">
    <property type="component" value="Unassembled WGS sequence"/>
</dbReference>
<keyword evidence="2" id="KW-0812">Transmembrane</keyword>
<feature type="region of interest" description="Disordered" evidence="1">
    <location>
        <begin position="346"/>
        <end position="392"/>
    </location>
</feature>
<dbReference type="InterPro" id="IPR039564">
    <property type="entry name" value="Peptidase_C39-like"/>
</dbReference>
<protein>
    <submittedName>
        <fullName evidence="4">Peptidase_C39 like family protein</fullName>
    </submittedName>
</protein>
<sequence>MPYSQQPRSSRPASSQRARQARTSQRQRRQSVSVSGAGRPPRNDGSGEYSLRGQRVNLNRRSILSGYNPRALAVLAAGIIILILLIVGITSCVRGCTAPKKETVEATQNENGIATGISAELSKSLETQLATGDNWKTIAKNADKYSNERTIELALEDPAAVDFVAKVPTASKEAQTYSDTVTQNTVPLLYSYDTRWGFVDYAGAPLGVTGSGPTALAMAYMSLTGKNDQTPATIAKLATDNNYATGDAFTDLSFFSDKAKDLGLSAESVDASMEEITGSLKNNHPIIVLANDNTFTKHQHYVVLASLNADGTVNVYDPTNSLVSTRPWAAQTILGYTSSKMMVMHAASQDSQGAQGSKDSKDSQGGSNTSKSSSGSNISSTSSKDSKSNASN</sequence>